<reference evidence="2" key="1">
    <citation type="journal article" date="2021" name="Antonie Van Leeuwenhoek">
        <title>Draft genome and description of Waterburya agarophytonicola gen. nov. sp. nov. (Pleurocapsales, Cyanobacteria): a seaweed symbiont.</title>
        <authorList>
            <person name="Bonthond G."/>
            <person name="Shalygin S."/>
            <person name="Bayer T."/>
            <person name="Weinberger F."/>
        </authorList>
    </citation>
    <scope>NUCLEOTIDE SEQUENCE</scope>
    <source>
        <strain evidence="2">KI4</strain>
    </source>
</reference>
<dbReference type="AlphaFoldDB" id="A0A964BUF8"/>
<dbReference type="Proteomes" id="UP000729733">
    <property type="component" value="Unassembled WGS sequence"/>
</dbReference>
<evidence type="ECO:0000313" key="2">
    <source>
        <dbReference type="EMBL" id="MCC0178411.1"/>
    </source>
</evidence>
<sequence>MTEATAIRQPQPTHKSATLYYQVAMPQPASHLFEVTLEVNDWQSEVLNLKMPVWTPGSYLVREYARHIQDFTARDSKGKILASQKLSKNHWQVATESNSQLKISYRLYANDLTVRTNHLDGTHGYFNGAAIFFFIPNLEQEPIKLKVIPPQADWQVSTTLPALAGEENVFMAPDFDTLVDTPVEIGTQQIYDFEVLGKPHSWVVWSQGNFQPEQAIKDTTKIIEVEAKMFGGLPYEQYLFLLHLSGSGYGGLEHKDSCTLNYPRFGFRDREKYQRFLQLVAHEFFHLWNVKRLRPQALAKFDYERENYTTSLWFCEGTTSYYDILIPLRAGIYNRKTYLKSLSKDVNRYLNIPGRNVQPLGESSYDAWIKLYRRDAYSDNNQISYYLKGQLVSLLLDLLIRAKHNNTRSLDDVMALMWQRFGRDEIGFSETQLRDTIAEVAEDNLDDFFHRYIETTEELPFNDYLDPFGLHLKTVEESDIPYLGIRLQSENNQEIIEFVAAQSPAASAGIDAKDELLAINGIRVDAQSLNDRLKDYQVNDTIQVTVFHQDELKTLAVTLAKSPPSSYKIAIQDNLSDQQKQNLTGWLGN</sequence>
<dbReference type="RefSeq" id="WP_229641487.1">
    <property type="nucleotide sequence ID" value="NZ_JADWDC010000042.1"/>
</dbReference>
<dbReference type="InterPro" id="IPR024191">
    <property type="entry name" value="Peptidase_M61"/>
</dbReference>
<dbReference type="PROSITE" id="PS50106">
    <property type="entry name" value="PDZ"/>
    <property type="match status" value="1"/>
</dbReference>
<dbReference type="Gene3D" id="2.60.40.3650">
    <property type="match status" value="1"/>
</dbReference>
<dbReference type="Pfam" id="PF17899">
    <property type="entry name" value="Peptidase_M61_N"/>
    <property type="match status" value="1"/>
</dbReference>
<dbReference type="InterPro" id="IPR040756">
    <property type="entry name" value="Peptidase_M61_N"/>
</dbReference>
<proteinExistence type="predicted"/>
<keyword evidence="3" id="KW-1185">Reference proteome</keyword>
<dbReference type="Gene3D" id="2.30.42.10">
    <property type="match status" value="1"/>
</dbReference>
<dbReference type="SUPFAM" id="SSF55486">
    <property type="entry name" value="Metalloproteases ('zincins'), catalytic domain"/>
    <property type="match status" value="1"/>
</dbReference>
<dbReference type="SUPFAM" id="SSF50156">
    <property type="entry name" value="PDZ domain-like"/>
    <property type="match status" value="1"/>
</dbReference>
<dbReference type="PIRSF" id="PIRSF016493">
    <property type="entry name" value="Glycyl_aminpptds"/>
    <property type="match status" value="1"/>
</dbReference>
<dbReference type="InterPro" id="IPR007963">
    <property type="entry name" value="Peptidase_M61_catalytic"/>
</dbReference>
<dbReference type="InterPro" id="IPR027268">
    <property type="entry name" value="Peptidase_M4/M1_CTD_sf"/>
</dbReference>
<dbReference type="EMBL" id="JADWDC010000042">
    <property type="protein sequence ID" value="MCC0178411.1"/>
    <property type="molecule type" value="Genomic_DNA"/>
</dbReference>
<dbReference type="Pfam" id="PF13180">
    <property type="entry name" value="PDZ_2"/>
    <property type="match status" value="1"/>
</dbReference>
<dbReference type="Gene3D" id="1.10.390.10">
    <property type="entry name" value="Neutral Protease Domain 2"/>
    <property type="match status" value="1"/>
</dbReference>
<name>A0A964BUF8_9CYAN</name>
<dbReference type="SMART" id="SM00228">
    <property type="entry name" value="PDZ"/>
    <property type="match status" value="1"/>
</dbReference>
<comment type="caution">
    <text evidence="2">The sequence shown here is derived from an EMBL/GenBank/DDBJ whole genome shotgun (WGS) entry which is preliminary data.</text>
</comment>
<organism evidence="2 3">
    <name type="scientific">Waterburya agarophytonicola KI4</name>
    <dbReference type="NCBI Taxonomy" id="2874699"/>
    <lineage>
        <taxon>Bacteria</taxon>
        <taxon>Bacillati</taxon>
        <taxon>Cyanobacteriota</taxon>
        <taxon>Cyanophyceae</taxon>
        <taxon>Pleurocapsales</taxon>
        <taxon>Hyellaceae</taxon>
        <taxon>Waterburya</taxon>
        <taxon>Waterburya agarophytonicola</taxon>
    </lineage>
</organism>
<gene>
    <name evidence="2" type="ORF">I4641_15645</name>
</gene>
<dbReference type="InterPro" id="IPR001478">
    <property type="entry name" value="PDZ"/>
</dbReference>
<protein>
    <submittedName>
        <fullName evidence="2">M61 family metallopeptidase</fullName>
    </submittedName>
</protein>
<feature type="domain" description="PDZ" evidence="1">
    <location>
        <begin position="469"/>
        <end position="531"/>
    </location>
</feature>
<evidence type="ECO:0000313" key="3">
    <source>
        <dbReference type="Proteomes" id="UP000729733"/>
    </source>
</evidence>
<accession>A0A964BUF8</accession>
<dbReference type="InterPro" id="IPR036034">
    <property type="entry name" value="PDZ_sf"/>
</dbReference>
<dbReference type="Pfam" id="PF05299">
    <property type="entry name" value="Peptidase_M61"/>
    <property type="match status" value="1"/>
</dbReference>
<evidence type="ECO:0000259" key="1">
    <source>
        <dbReference type="PROSITE" id="PS50106"/>
    </source>
</evidence>